<feature type="compositionally biased region" description="Acidic residues" evidence="1">
    <location>
        <begin position="26"/>
        <end position="43"/>
    </location>
</feature>
<sequence>IIYLIRPYFEKRKQAKSIMADGAAETNEEAAGETEAPEESEKE</sequence>
<dbReference type="AlphaFoldDB" id="X0X9D4"/>
<dbReference type="EMBL" id="BARS01043461">
    <property type="protein sequence ID" value="GAG39814.1"/>
    <property type="molecule type" value="Genomic_DNA"/>
</dbReference>
<protein>
    <submittedName>
        <fullName evidence="2">Uncharacterized protein</fullName>
    </submittedName>
</protein>
<evidence type="ECO:0000256" key="1">
    <source>
        <dbReference type="SAM" id="MobiDB-lite"/>
    </source>
</evidence>
<gene>
    <name evidence="2" type="ORF">S01H1_65794</name>
</gene>
<feature type="region of interest" description="Disordered" evidence="1">
    <location>
        <begin position="15"/>
        <end position="43"/>
    </location>
</feature>
<name>X0X9D4_9ZZZZ</name>
<accession>X0X9D4</accession>
<comment type="caution">
    <text evidence="2">The sequence shown here is derived from an EMBL/GenBank/DDBJ whole genome shotgun (WGS) entry which is preliminary data.</text>
</comment>
<feature type="non-terminal residue" evidence="2">
    <location>
        <position position="1"/>
    </location>
</feature>
<organism evidence="2">
    <name type="scientific">marine sediment metagenome</name>
    <dbReference type="NCBI Taxonomy" id="412755"/>
    <lineage>
        <taxon>unclassified sequences</taxon>
        <taxon>metagenomes</taxon>
        <taxon>ecological metagenomes</taxon>
    </lineage>
</organism>
<reference evidence="2" key="1">
    <citation type="journal article" date="2014" name="Front. Microbiol.">
        <title>High frequency of phylogenetically diverse reductive dehalogenase-homologous genes in deep subseafloor sedimentary metagenomes.</title>
        <authorList>
            <person name="Kawai M."/>
            <person name="Futagami T."/>
            <person name="Toyoda A."/>
            <person name="Takaki Y."/>
            <person name="Nishi S."/>
            <person name="Hori S."/>
            <person name="Arai W."/>
            <person name="Tsubouchi T."/>
            <person name="Morono Y."/>
            <person name="Uchiyama I."/>
            <person name="Ito T."/>
            <person name="Fujiyama A."/>
            <person name="Inagaki F."/>
            <person name="Takami H."/>
        </authorList>
    </citation>
    <scope>NUCLEOTIDE SEQUENCE</scope>
    <source>
        <strain evidence="2">Expedition CK06-06</strain>
    </source>
</reference>
<proteinExistence type="predicted"/>
<evidence type="ECO:0000313" key="2">
    <source>
        <dbReference type="EMBL" id="GAG39814.1"/>
    </source>
</evidence>